<accession>A0ABU2S0K0</accession>
<keyword evidence="2" id="KW-1185">Reference proteome</keyword>
<name>A0ABU2S0K0_9ACTN</name>
<protein>
    <recommendedName>
        <fullName evidence="3">Terminase large subunit</fullName>
    </recommendedName>
</protein>
<dbReference type="Proteomes" id="UP001183615">
    <property type="component" value="Unassembled WGS sequence"/>
</dbReference>
<comment type="caution">
    <text evidence="1">The sequence shown here is derived from an EMBL/GenBank/DDBJ whole genome shotgun (WGS) entry which is preliminary data.</text>
</comment>
<dbReference type="EMBL" id="JAVREV010000003">
    <property type="protein sequence ID" value="MDT0442308.1"/>
    <property type="molecule type" value="Genomic_DNA"/>
</dbReference>
<proteinExistence type="predicted"/>
<dbReference type="Gene3D" id="3.40.50.300">
    <property type="entry name" value="P-loop containing nucleotide triphosphate hydrolases"/>
    <property type="match status" value="1"/>
</dbReference>
<sequence length="608" mass="69224">MLRTGYTVAEACTAVGKVRKTYEYYRKSDSEFRAAADAALAAVTAKRAGERREVPDFPEFSREYLGNELFWHHRQWFDLLEGREPRELHPRQQFEPNDPDMLLINTPPEGSKTTTFTVGYTVWRIVQDPNVRVVIVSKTQEMARKMLLAIKERLAESDQFAQLQEDFGPAGGFGGEGAAAWTADKIYVNGRSSDQKDPTVWALGIKGHIYGARADLVIMDDCVDHTNHQDYVKQIDWIQNQVQSRVADVGGKMVLIGTRLESQDLYSEIRKAEYYNEGKSPWTYLTQPAVLEYADDPKDWVTFWPKTNRAPVTIAARKLVQADEDGRWPMWDGPALARKRAKMTPRNWSMVYMQDQVSDDSVFKVAAVTGCIDRARYPGRLFAGQPQHRAHGMEGLTVLAGLDPAAAGFTAMQVWGLDRRTGVRWVLDIVNKRAMPPHEMRAEMFRLTERYGIQEWRVERNAYQMSIVQDREIRQRLAALGCLISPHHTDAKKWDSDFGVASMATLFEGWGTGDNLIRLPSQSQSEHVRAFVEQLCAWFPETKGLTDTVMAAWFVEIRCRELMATMGQDFHLGDNEFLSSRDRESQVVLDFDFMLQGGAAGAWNGRWN</sequence>
<evidence type="ECO:0008006" key="3">
    <source>
        <dbReference type="Google" id="ProtNLM"/>
    </source>
</evidence>
<reference evidence="2" key="1">
    <citation type="submission" date="2023-07" db="EMBL/GenBank/DDBJ databases">
        <title>30 novel species of actinomycetes from the DSMZ collection.</title>
        <authorList>
            <person name="Nouioui I."/>
        </authorList>
    </citation>
    <scope>NUCLEOTIDE SEQUENCE [LARGE SCALE GENOMIC DNA]</scope>
    <source>
        <strain evidence="2">DSM 41886</strain>
    </source>
</reference>
<evidence type="ECO:0000313" key="1">
    <source>
        <dbReference type="EMBL" id="MDT0442308.1"/>
    </source>
</evidence>
<organism evidence="1 2">
    <name type="scientific">Streptomyces johnsoniae</name>
    <dbReference type="NCBI Taxonomy" id="3075532"/>
    <lineage>
        <taxon>Bacteria</taxon>
        <taxon>Bacillati</taxon>
        <taxon>Actinomycetota</taxon>
        <taxon>Actinomycetes</taxon>
        <taxon>Kitasatosporales</taxon>
        <taxon>Streptomycetaceae</taxon>
        <taxon>Streptomyces</taxon>
    </lineage>
</organism>
<evidence type="ECO:0000313" key="2">
    <source>
        <dbReference type="Proteomes" id="UP001183615"/>
    </source>
</evidence>
<gene>
    <name evidence="1" type="ORF">RM779_06820</name>
</gene>
<dbReference type="InterPro" id="IPR027417">
    <property type="entry name" value="P-loop_NTPase"/>
</dbReference>
<dbReference type="RefSeq" id="WP_311616744.1">
    <property type="nucleotide sequence ID" value="NZ_JAVREV010000003.1"/>
</dbReference>